<proteinExistence type="predicted"/>
<evidence type="ECO:0000256" key="1">
    <source>
        <dbReference type="SAM" id="MobiDB-lite"/>
    </source>
</evidence>
<name>A0ABR8Y3D6_9BACL</name>
<dbReference type="InterPro" id="IPR035528">
    <property type="entry name" value="DUF5388"/>
</dbReference>
<gene>
    <name evidence="2" type="ORF">H9635_18465</name>
</gene>
<feature type="region of interest" description="Disordered" evidence="1">
    <location>
        <begin position="1"/>
        <end position="37"/>
    </location>
</feature>
<evidence type="ECO:0000313" key="2">
    <source>
        <dbReference type="EMBL" id="MBD8038732.1"/>
    </source>
</evidence>
<dbReference type="Proteomes" id="UP000619101">
    <property type="component" value="Unassembled WGS sequence"/>
</dbReference>
<accession>A0ABR8Y3D6</accession>
<keyword evidence="3" id="KW-1185">Reference proteome</keyword>
<evidence type="ECO:0000313" key="3">
    <source>
        <dbReference type="Proteomes" id="UP000619101"/>
    </source>
</evidence>
<reference evidence="2 3" key="1">
    <citation type="submission" date="2020-08" db="EMBL/GenBank/DDBJ databases">
        <title>A Genomic Blueprint of the Chicken Gut Microbiome.</title>
        <authorList>
            <person name="Gilroy R."/>
            <person name="Ravi A."/>
            <person name="Getino M."/>
            <person name="Pursley I."/>
            <person name="Horton D.L."/>
            <person name="Alikhan N.-F."/>
            <person name="Baker D."/>
            <person name="Gharbi K."/>
            <person name="Hall N."/>
            <person name="Watson M."/>
            <person name="Adriaenssens E.M."/>
            <person name="Foster-Nyarko E."/>
            <person name="Jarju S."/>
            <person name="Secka A."/>
            <person name="Antonio M."/>
            <person name="Oren A."/>
            <person name="Chaudhuri R."/>
            <person name="La Ragione R.M."/>
            <person name="Hildebrand F."/>
            <person name="Pallen M.J."/>
        </authorList>
    </citation>
    <scope>NUCLEOTIDE SEQUENCE [LARGE SCALE GENOMIC DNA]</scope>
    <source>
        <strain evidence="2 3">A46</strain>
    </source>
</reference>
<evidence type="ECO:0008006" key="4">
    <source>
        <dbReference type="Google" id="ProtNLM"/>
    </source>
</evidence>
<protein>
    <recommendedName>
        <fullName evidence="4">Replication and copy control-associated protein</fullName>
    </recommendedName>
</protein>
<organism evidence="2 3">
    <name type="scientific">Solibacillus faecavium</name>
    <dbReference type="NCBI Taxonomy" id="2762221"/>
    <lineage>
        <taxon>Bacteria</taxon>
        <taxon>Bacillati</taxon>
        <taxon>Bacillota</taxon>
        <taxon>Bacilli</taxon>
        <taxon>Bacillales</taxon>
        <taxon>Caryophanaceae</taxon>
        <taxon>Solibacillus</taxon>
    </lineage>
</organism>
<dbReference type="RefSeq" id="WP_191701795.1">
    <property type="nucleotide sequence ID" value="NZ_JACSPZ010000014.1"/>
</dbReference>
<dbReference type="EMBL" id="JACSPZ010000014">
    <property type="protein sequence ID" value="MBD8038732.1"/>
    <property type="molecule type" value="Genomic_DNA"/>
</dbReference>
<dbReference type="Pfam" id="PF17363">
    <property type="entry name" value="DUF5388"/>
    <property type="match status" value="1"/>
</dbReference>
<comment type="caution">
    <text evidence="2">The sequence shown here is derived from an EMBL/GenBank/DDBJ whole genome shotgun (WGS) entry which is preliminary data.</text>
</comment>
<sequence length="123" mass="13961">MSNLLNNSKKKKLLDRGPKITPAQEFTLNDADTKETEGSLVEPEALKVVVNEKPKKTKQSTTTVRVEKLTRSKLNALVQMGKAETVDVLVDILIDEYVNHQLLKDEKKTYDILLNVLRKKEQS</sequence>